<feature type="compositionally biased region" description="Basic and acidic residues" evidence="1">
    <location>
        <begin position="205"/>
        <end position="245"/>
    </location>
</feature>
<accession>A0AAJ1YDN4</accession>
<name>A0AAJ1YDN4_SERFO</name>
<evidence type="ECO:0000313" key="4">
    <source>
        <dbReference type="Proteomes" id="UP001224622"/>
    </source>
</evidence>
<evidence type="ECO:0000256" key="1">
    <source>
        <dbReference type="SAM" id="MobiDB-lite"/>
    </source>
</evidence>
<feature type="signal peptide" evidence="2">
    <location>
        <begin position="1"/>
        <end position="21"/>
    </location>
</feature>
<feature type="chain" id="PRO_5042527308" evidence="2">
    <location>
        <begin position="22"/>
        <end position="487"/>
    </location>
</feature>
<reference evidence="3" key="1">
    <citation type="submission" date="2023-08" db="EMBL/GenBank/DDBJ databases">
        <title>The Comparative Genomic Analysis of Yersiniaceae from Polar Regions.</title>
        <authorList>
            <person name="Goncharov A."/>
            <person name="Aslanov B."/>
            <person name="Kolodzhieva V."/>
            <person name="Azarov D."/>
            <person name="Mochov A."/>
            <person name="Lebedeva E."/>
        </authorList>
    </citation>
    <scope>NUCLEOTIDE SEQUENCE</scope>
    <source>
        <strain evidence="3">Vf</strain>
    </source>
</reference>
<feature type="region of interest" description="Disordered" evidence="1">
    <location>
        <begin position="205"/>
        <end position="252"/>
    </location>
</feature>
<dbReference type="AlphaFoldDB" id="A0AAJ1YDN4"/>
<comment type="caution">
    <text evidence="3">The sequence shown here is derived from an EMBL/GenBank/DDBJ whole genome shotgun (WGS) entry which is preliminary data.</text>
</comment>
<protein>
    <submittedName>
        <fullName evidence="3">Uncharacterized protein</fullName>
    </submittedName>
</protein>
<evidence type="ECO:0000256" key="2">
    <source>
        <dbReference type="SAM" id="SignalP"/>
    </source>
</evidence>
<dbReference type="RefSeq" id="WP_309047590.1">
    <property type="nucleotide sequence ID" value="NZ_JAVIGA010000012.1"/>
</dbReference>
<proteinExistence type="predicted"/>
<evidence type="ECO:0000313" key="3">
    <source>
        <dbReference type="EMBL" id="MDQ9127397.1"/>
    </source>
</evidence>
<dbReference type="Proteomes" id="UP001224622">
    <property type="component" value="Unassembled WGS sequence"/>
</dbReference>
<gene>
    <name evidence="3" type="ORF">RDT67_13235</name>
</gene>
<sequence>MNIKNSVITTALLVSSLTAHAGHWQIADGFCQTQSQDGQFMMRIKPGTIGVIEHAPNCNGRGEFPMTGINVVFNQTSYPSSAYCTGQTQYRAIQIILDTKDIAAVIATLKKSDSVSVSTFGTQFEIDTSGFSSTCAAIINQKVADFDPQEAYRQDMARMGYKQDEHGQWQKQSRLVPTESTPYDIKANEEMKRYQEDMKREALEAKAKTDRENDERRQSALTARHTEEEVNAIHEQRRQAVESSRKSSAAITPSLDTLTPEIYDQALERAQSTYLLAHPGTDLSDMAWEQIHRPDQEVNGQMMRMLRYTTFNPATGVTSDVDVEIAPDGTVGYAINNDRTSPSTTVTAPPPTRSPADHTINAFCKLDNGKTVSVYAAEGQDYRYTYSGKNDRQELELVEGLFGVKAFHYYTPLGMGAAHYIRFNKGTYDYVLLSKDTGKEEFYGLRVYKNGNLISSHECKTALTLNTKDFPQNGHADSDKIGNYFIH</sequence>
<keyword evidence="2" id="KW-0732">Signal</keyword>
<organism evidence="3 4">
    <name type="scientific">Serratia fonticola</name>
    <dbReference type="NCBI Taxonomy" id="47917"/>
    <lineage>
        <taxon>Bacteria</taxon>
        <taxon>Pseudomonadati</taxon>
        <taxon>Pseudomonadota</taxon>
        <taxon>Gammaproteobacteria</taxon>
        <taxon>Enterobacterales</taxon>
        <taxon>Yersiniaceae</taxon>
        <taxon>Serratia</taxon>
    </lineage>
</organism>
<dbReference type="EMBL" id="JAVIGA010000012">
    <property type="protein sequence ID" value="MDQ9127397.1"/>
    <property type="molecule type" value="Genomic_DNA"/>
</dbReference>